<evidence type="ECO:0000256" key="3">
    <source>
        <dbReference type="ARBA" id="ARBA00023163"/>
    </source>
</evidence>
<dbReference type="RefSeq" id="WP_203785946.1">
    <property type="nucleotide sequence ID" value="NZ_BOMV01000067.1"/>
</dbReference>
<gene>
    <name evidence="6" type="ORF">Ari01nite_63920</name>
</gene>
<dbReference type="Proteomes" id="UP000636960">
    <property type="component" value="Unassembled WGS sequence"/>
</dbReference>
<dbReference type="InterPro" id="IPR009057">
    <property type="entry name" value="Homeodomain-like_sf"/>
</dbReference>
<accession>A0A919K430</accession>
<name>A0A919K430_9ACTN</name>
<reference evidence="6" key="1">
    <citation type="submission" date="2021-01" db="EMBL/GenBank/DDBJ databases">
        <title>Whole genome shotgun sequence of Actinoplanes rishiriensis NBRC 108556.</title>
        <authorList>
            <person name="Komaki H."/>
            <person name="Tamura T."/>
        </authorList>
    </citation>
    <scope>NUCLEOTIDE SEQUENCE</scope>
    <source>
        <strain evidence="6">NBRC 108556</strain>
    </source>
</reference>
<dbReference type="PANTHER" id="PTHR30055">
    <property type="entry name" value="HTH-TYPE TRANSCRIPTIONAL REGULATOR RUTR"/>
    <property type="match status" value="1"/>
</dbReference>
<dbReference type="Gene3D" id="1.10.357.10">
    <property type="entry name" value="Tetracycline Repressor, domain 2"/>
    <property type="match status" value="1"/>
</dbReference>
<feature type="DNA-binding region" description="H-T-H motif" evidence="4">
    <location>
        <begin position="31"/>
        <end position="50"/>
    </location>
</feature>
<evidence type="ECO:0000313" key="7">
    <source>
        <dbReference type="Proteomes" id="UP000636960"/>
    </source>
</evidence>
<evidence type="ECO:0000256" key="1">
    <source>
        <dbReference type="ARBA" id="ARBA00023015"/>
    </source>
</evidence>
<proteinExistence type="predicted"/>
<evidence type="ECO:0000313" key="6">
    <source>
        <dbReference type="EMBL" id="GIE98927.1"/>
    </source>
</evidence>
<evidence type="ECO:0000256" key="2">
    <source>
        <dbReference type="ARBA" id="ARBA00023125"/>
    </source>
</evidence>
<keyword evidence="1" id="KW-0805">Transcription regulation</keyword>
<dbReference type="SUPFAM" id="SSF46689">
    <property type="entry name" value="Homeodomain-like"/>
    <property type="match status" value="1"/>
</dbReference>
<organism evidence="6 7">
    <name type="scientific">Paractinoplanes rishiriensis</name>
    <dbReference type="NCBI Taxonomy" id="1050105"/>
    <lineage>
        <taxon>Bacteria</taxon>
        <taxon>Bacillati</taxon>
        <taxon>Actinomycetota</taxon>
        <taxon>Actinomycetes</taxon>
        <taxon>Micromonosporales</taxon>
        <taxon>Micromonosporaceae</taxon>
        <taxon>Paractinoplanes</taxon>
    </lineage>
</organism>
<keyword evidence="7" id="KW-1185">Reference proteome</keyword>
<evidence type="ECO:0000259" key="5">
    <source>
        <dbReference type="PROSITE" id="PS50977"/>
    </source>
</evidence>
<dbReference type="GO" id="GO:0003700">
    <property type="term" value="F:DNA-binding transcription factor activity"/>
    <property type="evidence" value="ECO:0007669"/>
    <property type="project" value="TreeGrafter"/>
</dbReference>
<dbReference type="PANTHER" id="PTHR30055:SF238">
    <property type="entry name" value="MYCOFACTOCIN BIOSYNTHESIS TRANSCRIPTIONAL REGULATOR MFTR-RELATED"/>
    <property type="match status" value="1"/>
</dbReference>
<sequence length="193" mass="20271">MPTGVAIRDVREQLFAAAERILLRAGPGALTSRAVTAEAGCAKGVLHRHFADFDAFLAELIRERTAALEGSGLRLWDAAGIGTVTNNVTGALLDLFASMAPRVVALVIGRDELRARLQPGGGLPMLNEGSRMIAEYLAAERDLGRLDAGTDVSAAAVALVGGVHLLYAGQDNPLVEDEAVLRIVTTILAGHLR</sequence>
<protein>
    <submittedName>
        <fullName evidence="6">TetR family transcriptional regulator</fullName>
    </submittedName>
</protein>
<dbReference type="GO" id="GO:0000976">
    <property type="term" value="F:transcription cis-regulatory region binding"/>
    <property type="evidence" value="ECO:0007669"/>
    <property type="project" value="TreeGrafter"/>
</dbReference>
<keyword evidence="2 4" id="KW-0238">DNA-binding</keyword>
<feature type="domain" description="HTH tetR-type" evidence="5">
    <location>
        <begin position="8"/>
        <end position="68"/>
    </location>
</feature>
<dbReference type="AlphaFoldDB" id="A0A919K430"/>
<dbReference type="InterPro" id="IPR001647">
    <property type="entry name" value="HTH_TetR"/>
</dbReference>
<dbReference type="Pfam" id="PF00440">
    <property type="entry name" value="TetR_N"/>
    <property type="match status" value="1"/>
</dbReference>
<dbReference type="InterPro" id="IPR050109">
    <property type="entry name" value="HTH-type_TetR-like_transc_reg"/>
</dbReference>
<evidence type="ECO:0000256" key="4">
    <source>
        <dbReference type="PROSITE-ProRule" id="PRU00335"/>
    </source>
</evidence>
<keyword evidence="3" id="KW-0804">Transcription</keyword>
<comment type="caution">
    <text evidence="6">The sequence shown here is derived from an EMBL/GenBank/DDBJ whole genome shotgun (WGS) entry which is preliminary data.</text>
</comment>
<dbReference type="EMBL" id="BOMV01000067">
    <property type="protein sequence ID" value="GIE98927.1"/>
    <property type="molecule type" value="Genomic_DNA"/>
</dbReference>
<dbReference type="PROSITE" id="PS50977">
    <property type="entry name" value="HTH_TETR_2"/>
    <property type="match status" value="1"/>
</dbReference>